<comment type="caution">
    <text evidence="2">The sequence shown here is derived from an EMBL/GenBank/DDBJ whole genome shotgun (WGS) entry which is preliminary data.</text>
</comment>
<evidence type="ECO:0000313" key="3">
    <source>
        <dbReference type="Proteomes" id="UP000297706"/>
    </source>
</evidence>
<dbReference type="EMBL" id="PQVH01000008">
    <property type="protein sequence ID" value="TFW71879.1"/>
    <property type="molecule type" value="Genomic_DNA"/>
</dbReference>
<dbReference type="OrthoDB" id="9802771at2"/>
<dbReference type="NCBIfam" id="TIGR01244">
    <property type="entry name" value="TIGR01244 family sulfur transferase"/>
    <property type="match status" value="1"/>
</dbReference>
<reference evidence="2 3" key="1">
    <citation type="submission" date="2018-02" db="EMBL/GenBank/DDBJ databases">
        <title>A novel lanthanide dependent methylotroph, Methylotenera sp. La3113.</title>
        <authorList>
            <person name="Lv H."/>
            <person name="Tani A."/>
        </authorList>
    </citation>
    <scope>NUCLEOTIDE SEQUENCE [LARGE SCALE GENOMIC DNA]</scope>
    <source>
        <strain evidence="2 3">La3113</strain>
    </source>
</reference>
<dbReference type="AlphaFoldDB" id="A0A4Y9VTR6"/>
<dbReference type="GO" id="GO:0016787">
    <property type="term" value="F:hydrolase activity"/>
    <property type="evidence" value="ECO:0007669"/>
    <property type="project" value="InterPro"/>
</dbReference>
<dbReference type="InterPro" id="IPR029021">
    <property type="entry name" value="Prot-tyrosine_phosphatase-like"/>
</dbReference>
<feature type="domain" description="Beta-lactamase hydrolase-like protein phosphatase-like" evidence="1">
    <location>
        <begin position="7"/>
        <end position="108"/>
    </location>
</feature>
<dbReference type="InterPro" id="IPR005939">
    <property type="entry name" value="BLH_phosphatase-like"/>
</dbReference>
<keyword evidence="3" id="KW-1185">Reference proteome</keyword>
<evidence type="ECO:0000259" key="1">
    <source>
        <dbReference type="Pfam" id="PF04273"/>
    </source>
</evidence>
<dbReference type="Proteomes" id="UP000297706">
    <property type="component" value="Unassembled WGS sequence"/>
</dbReference>
<dbReference type="Pfam" id="PF04273">
    <property type="entry name" value="BLH_phosphatase"/>
    <property type="match status" value="1"/>
</dbReference>
<organism evidence="2 3">
    <name type="scientific">Methylotenera oryzisoli</name>
    <dbReference type="NCBI Taxonomy" id="2080758"/>
    <lineage>
        <taxon>Bacteria</taxon>
        <taxon>Pseudomonadati</taxon>
        <taxon>Pseudomonadota</taxon>
        <taxon>Betaproteobacteria</taxon>
        <taxon>Nitrosomonadales</taxon>
        <taxon>Methylophilaceae</taxon>
        <taxon>Methylotenera</taxon>
    </lineage>
</organism>
<protein>
    <submittedName>
        <fullName evidence="2">TIGR01244 family phosphatase</fullName>
    </submittedName>
</protein>
<dbReference type="RefSeq" id="WP_135277666.1">
    <property type="nucleotide sequence ID" value="NZ_PQVH01000008.1"/>
</dbReference>
<sequence length="117" mass="12965">MTMQVHLLNQYFSYTSQIEVGDFSEIVSLGFKTIINHRPDDEGGSQQPRSEVLEAAALSNGMTYVHIPVIPNQIEPHQVALFSEVYANAPKPILGFCKTGNRAMTMCKLALENNGRP</sequence>
<evidence type="ECO:0000313" key="2">
    <source>
        <dbReference type="EMBL" id="TFW71879.1"/>
    </source>
</evidence>
<dbReference type="SUPFAM" id="SSF52799">
    <property type="entry name" value="(Phosphotyrosine protein) phosphatases II"/>
    <property type="match status" value="1"/>
</dbReference>
<dbReference type="Gene3D" id="3.90.190.10">
    <property type="entry name" value="Protein tyrosine phosphatase superfamily"/>
    <property type="match status" value="1"/>
</dbReference>
<accession>A0A4Y9VTR6</accession>
<gene>
    <name evidence="2" type="ORF">C3Y98_07310</name>
</gene>
<name>A0A4Y9VTR6_9PROT</name>
<proteinExistence type="predicted"/>